<dbReference type="AlphaFoldDB" id="A0A0F9BU09"/>
<dbReference type="EMBL" id="LAZR01039278">
    <property type="protein sequence ID" value="KKL17392.1"/>
    <property type="molecule type" value="Genomic_DNA"/>
</dbReference>
<proteinExistence type="predicted"/>
<accession>A0A0F9BU09</accession>
<reference evidence="1" key="1">
    <citation type="journal article" date="2015" name="Nature">
        <title>Complex archaea that bridge the gap between prokaryotes and eukaryotes.</title>
        <authorList>
            <person name="Spang A."/>
            <person name="Saw J.H."/>
            <person name="Jorgensen S.L."/>
            <person name="Zaremba-Niedzwiedzka K."/>
            <person name="Martijn J."/>
            <person name="Lind A.E."/>
            <person name="van Eijk R."/>
            <person name="Schleper C."/>
            <person name="Guy L."/>
            <person name="Ettema T.J."/>
        </authorList>
    </citation>
    <scope>NUCLEOTIDE SEQUENCE</scope>
</reference>
<organism evidence="1">
    <name type="scientific">marine sediment metagenome</name>
    <dbReference type="NCBI Taxonomy" id="412755"/>
    <lineage>
        <taxon>unclassified sequences</taxon>
        <taxon>metagenomes</taxon>
        <taxon>ecological metagenomes</taxon>
    </lineage>
</organism>
<gene>
    <name evidence="1" type="ORF">LCGC14_2486040</name>
</gene>
<name>A0A0F9BU09_9ZZZZ</name>
<protein>
    <submittedName>
        <fullName evidence="1">Uncharacterized protein</fullName>
    </submittedName>
</protein>
<sequence length="101" mass="11837">MPKEAEVKRISEVVPASEVIKPIFKAQEYMETDFVITDFEVRNGSDGKFYIIDAYHLETKTHCVISTGSWMVDKQLQALDKREDLPLRMKFVPQDRSYFME</sequence>
<evidence type="ECO:0000313" key="1">
    <source>
        <dbReference type="EMBL" id="KKL17392.1"/>
    </source>
</evidence>
<comment type="caution">
    <text evidence="1">The sequence shown here is derived from an EMBL/GenBank/DDBJ whole genome shotgun (WGS) entry which is preliminary data.</text>
</comment>